<name>A0A1T4Z907_9ACTN</name>
<dbReference type="Pfam" id="PF03466">
    <property type="entry name" value="LysR_substrate"/>
    <property type="match status" value="1"/>
</dbReference>
<dbReference type="InterPro" id="IPR036390">
    <property type="entry name" value="WH_DNA-bd_sf"/>
</dbReference>
<feature type="domain" description="HTH lysR-type" evidence="5">
    <location>
        <begin position="3"/>
        <end position="60"/>
    </location>
</feature>
<gene>
    <name evidence="6" type="ORF">SAMN06295964_3340</name>
</gene>
<dbReference type="RefSeq" id="WP_078701188.1">
    <property type="nucleotide sequence ID" value="NZ_LT796768.1"/>
</dbReference>
<accession>A0A1T4Z907</accession>
<keyword evidence="7" id="KW-1185">Reference proteome</keyword>
<dbReference type="EMBL" id="LT796768">
    <property type="protein sequence ID" value="SKB10464.1"/>
    <property type="molecule type" value="Genomic_DNA"/>
</dbReference>
<keyword evidence="2" id="KW-0805">Transcription regulation</keyword>
<dbReference type="PANTHER" id="PTHR30346">
    <property type="entry name" value="TRANSCRIPTIONAL DUAL REGULATOR HCAR-RELATED"/>
    <property type="match status" value="1"/>
</dbReference>
<evidence type="ECO:0000313" key="7">
    <source>
        <dbReference type="Proteomes" id="UP000191040"/>
    </source>
</evidence>
<proteinExistence type="inferred from homology"/>
<dbReference type="InterPro" id="IPR036388">
    <property type="entry name" value="WH-like_DNA-bd_sf"/>
</dbReference>
<dbReference type="FunFam" id="1.10.10.10:FF:000001">
    <property type="entry name" value="LysR family transcriptional regulator"/>
    <property type="match status" value="1"/>
</dbReference>
<dbReference type="GO" id="GO:0003700">
    <property type="term" value="F:DNA-binding transcription factor activity"/>
    <property type="evidence" value="ECO:0007669"/>
    <property type="project" value="InterPro"/>
</dbReference>
<dbReference type="OrthoDB" id="3181812at2"/>
<organism evidence="6 7">
    <name type="scientific">Aeromicrobium choanae</name>
    <dbReference type="NCBI Taxonomy" id="1736691"/>
    <lineage>
        <taxon>Bacteria</taxon>
        <taxon>Bacillati</taxon>
        <taxon>Actinomycetota</taxon>
        <taxon>Actinomycetes</taxon>
        <taxon>Propionibacteriales</taxon>
        <taxon>Nocardioidaceae</taxon>
        <taxon>Aeromicrobium</taxon>
    </lineage>
</organism>
<dbReference type="AlphaFoldDB" id="A0A1T4Z907"/>
<sequence>MSLELRHLRTLVAVAEEGSFTAAAALLGVSQPTLSRTVSQVEELVGRRLVERTTRHVALTPAGESLALEARAILARLDRALAAVTAEGAATLRLGWTWAAFGAQTAPLLTSWRHADRAELSIVRTTEPFRDLDSGAIDAAICRTVLPEEVDLGRYDTAHLYTESLLAAVSVHGHLAERSSVTLADLARERVALGSTASTVTPRLWEGLGIVPTTVEVETIDEWLTRITLQDFVGLTPLTSAYSYPHPEVRYLPISDAPLVEVSLAWPHAHPHVEVEQFASFARRHFRDLAEEVERRDV</sequence>
<evidence type="ECO:0000256" key="2">
    <source>
        <dbReference type="ARBA" id="ARBA00023015"/>
    </source>
</evidence>
<dbReference type="SUPFAM" id="SSF53850">
    <property type="entry name" value="Periplasmic binding protein-like II"/>
    <property type="match status" value="1"/>
</dbReference>
<dbReference type="InterPro" id="IPR000847">
    <property type="entry name" value="LysR_HTH_N"/>
</dbReference>
<dbReference type="InterPro" id="IPR005119">
    <property type="entry name" value="LysR_subst-bd"/>
</dbReference>
<dbReference type="PROSITE" id="PS50931">
    <property type="entry name" value="HTH_LYSR"/>
    <property type="match status" value="1"/>
</dbReference>
<evidence type="ECO:0000313" key="6">
    <source>
        <dbReference type="EMBL" id="SKB10464.1"/>
    </source>
</evidence>
<dbReference type="Pfam" id="PF00126">
    <property type="entry name" value="HTH_1"/>
    <property type="match status" value="1"/>
</dbReference>
<evidence type="ECO:0000259" key="5">
    <source>
        <dbReference type="PROSITE" id="PS50931"/>
    </source>
</evidence>
<evidence type="ECO:0000256" key="4">
    <source>
        <dbReference type="ARBA" id="ARBA00023163"/>
    </source>
</evidence>
<reference evidence="7" key="1">
    <citation type="submission" date="2017-02" db="EMBL/GenBank/DDBJ databases">
        <authorList>
            <person name="Varghese N."/>
            <person name="Submissions S."/>
        </authorList>
    </citation>
    <scope>NUCLEOTIDE SEQUENCE [LARGE SCALE GENOMIC DNA]</scope>
    <source>
        <strain evidence="7">9H-4</strain>
    </source>
</reference>
<dbReference type="Proteomes" id="UP000191040">
    <property type="component" value="Chromosome I"/>
</dbReference>
<protein>
    <submittedName>
        <fullName evidence="6">DNA-binding transcriptional regulator, LysR family</fullName>
    </submittedName>
</protein>
<dbReference type="GO" id="GO:0032993">
    <property type="term" value="C:protein-DNA complex"/>
    <property type="evidence" value="ECO:0007669"/>
    <property type="project" value="TreeGrafter"/>
</dbReference>
<evidence type="ECO:0000256" key="3">
    <source>
        <dbReference type="ARBA" id="ARBA00023125"/>
    </source>
</evidence>
<dbReference type="STRING" id="1736691.SAMN06295964_3340"/>
<comment type="similarity">
    <text evidence="1">Belongs to the LysR transcriptional regulatory family.</text>
</comment>
<evidence type="ECO:0000256" key="1">
    <source>
        <dbReference type="ARBA" id="ARBA00009437"/>
    </source>
</evidence>
<dbReference type="PRINTS" id="PR00039">
    <property type="entry name" value="HTHLYSR"/>
</dbReference>
<dbReference type="GO" id="GO:0003677">
    <property type="term" value="F:DNA binding"/>
    <property type="evidence" value="ECO:0007669"/>
    <property type="project" value="UniProtKB-KW"/>
</dbReference>
<keyword evidence="3 6" id="KW-0238">DNA-binding</keyword>
<dbReference type="Gene3D" id="1.10.10.10">
    <property type="entry name" value="Winged helix-like DNA-binding domain superfamily/Winged helix DNA-binding domain"/>
    <property type="match status" value="1"/>
</dbReference>
<dbReference type="Gene3D" id="3.40.190.10">
    <property type="entry name" value="Periplasmic binding protein-like II"/>
    <property type="match status" value="2"/>
</dbReference>
<dbReference type="SUPFAM" id="SSF46785">
    <property type="entry name" value="Winged helix' DNA-binding domain"/>
    <property type="match status" value="1"/>
</dbReference>
<keyword evidence="4" id="KW-0804">Transcription</keyword>
<dbReference type="PANTHER" id="PTHR30346:SF0">
    <property type="entry name" value="HCA OPERON TRANSCRIPTIONAL ACTIVATOR HCAR"/>
    <property type="match status" value="1"/>
</dbReference>